<protein>
    <submittedName>
        <fullName evidence="1">Mobile element protein</fullName>
    </submittedName>
</protein>
<dbReference type="AlphaFoldDB" id="A0A6J4ICD7"/>
<organism evidence="1">
    <name type="scientific">uncultured Chloroflexia bacterium</name>
    <dbReference type="NCBI Taxonomy" id="1672391"/>
    <lineage>
        <taxon>Bacteria</taxon>
        <taxon>Bacillati</taxon>
        <taxon>Chloroflexota</taxon>
        <taxon>Chloroflexia</taxon>
        <taxon>environmental samples</taxon>
    </lineage>
</organism>
<accession>A0A6J4ICD7</accession>
<dbReference type="GO" id="GO:0004803">
    <property type="term" value="F:transposase activity"/>
    <property type="evidence" value="ECO:0007669"/>
    <property type="project" value="InterPro"/>
</dbReference>
<dbReference type="InterPro" id="IPR010921">
    <property type="entry name" value="Trp_repressor/repl_initiator"/>
</dbReference>
<reference evidence="1" key="1">
    <citation type="submission" date="2020-02" db="EMBL/GenBank/DDBJ databases">
        <authorList>
            <person name="Meier V. D."/>
        </authorList>
    </citation>
    <scope>NUCLEOTIDE SEQUENCE</scope>
    <source>
        <strain evidence="1">AVDCRST_MAG26</strain>
    </source>
</reference>
<dbReference type="InterPro" id="IPR002514">
    <property type="entry name" value="Transposase_8"/>
</dbReference>
<proteinExistence type="predicted"/>
<name>A0A6J4ICD7_9CHLR</name>
<dbReference type="GO" id="GO:0043565">
    <property type="term" value="F:sequence-specific DNA binding"/>
    <property type="evidence" value="ECO:0007669"/>
    <property type="project" value="InterPro"/>
</dbReference>
<sequence length="157" mass="16675">RFALGVMARTGRELSIAKGAQLAAQRRRGGSGFLDRCDEWSFLPDGGQDGRGAGETMSRRPRRNHTPVFKAKVALAVVRGEKTLAELAQQFDVHPNQITAWKAQLLEGAAGVFGSEPPSAAPAVDVKTLHAKIGELTLTNDFLSGALGKAGLLSAKR</sequence>
<dbReference type="GO" id="GO:0006313">
    <property type="term" value="P:DNA transposition"/>
    <property type="evidence" value="ECO:0007669"/>
    <property type="project" value="InterPro"/>
</dbReference>
<feature type="non-terminal residue" evidence="1">
    <location>
        <position position="1"/>
    </location>
</feature>
<gene>
    <name evidence="1" type="ORF">AVDCRST_MAG26-1687</name>
</gene>
<dbReference type="SUPFAM" id="SSF48295">
    <property type="entry name" value="TrpR-like"/>
    <property type="match status" value="1"/>
</dbReference>
<dbReference type="Pfam" id="PF01527">
    <property type="entry name" value="HTH_Tnp_1"/>
    <property type="match status" value="1"/>
</dbReference>
<evidence type="ECO:0000313" key="1">
    <source>
        <dbReference type="EMBL" id="CAA9246364.1"/>
    </source>
</evidence>
<dbReference type="EMBL" id="CADCTK010000385">
    <property type="protein sequence ID" value="CAA9246364.1"/>
    <property type="molecule type" value="Genomic_DNA"/>
</dbReference>